<dbReference type="InterPro" id="IPR025990">
    <property type="entry name" value="zinc_ribbon_bacterial"/>
</dbReference>
<name>A0A918S3K9_9GAMM</name>
<dbReference type="Proteomes" id="UP000614811">
    <property type="component" value="Unassembled WGS sequence"/>
</dbReference>
<evidence type="ECO:0000313" key="2">
    <source>
        <dbReference type="Proteomes" id="UP000614811"/>
    </source>
</evidence>
<dbReference type="Pfam" id="PF14255">
    <property type="entry name" value="Zn_ribbon_21"/>
    <property type="match status" value="1"/>
</dbReference>
<dbReference type="InterPro" id="IPR017143">
    <property type="entry name" value="UCP037225"/>
</dbReference>
<accession>A0A918S3K9</accession>
<organism evidence="1 2">
    <name type="scientific">Arenicella chitinivorans</name>
    <dbReference type="NCBI Taxonomy" id="1329800"/>
    <lineage>
        <taxon>Bacteria</taxon>
        <taxon>Pseudomonadati</taxon>
        <taxon>Pseudomonadota</taxon>
        <taxon>Gammaproteobacteria</taxon>
        <taxon>Arenicellales</taxon>
        <taxon>Arenicellaceae</taxon>
        <taxon>Arenicella</taxon>
    </lineage>
</organism>
<gene>
    <name evidence="1" type="ORF">GCM10008090_31010</name>
</gene>
<dbReference type="PIRSF" id="PIRSF037225">
    <property type="entry name" value="UCP037225"/>
    <property type="match status" value="1"/>
</dbReference>
<keyword evidence="2" id="KW-1185">Reference proteome</keyword>
<sequence>MYHEAQVNCPYCGEEFTAFVDLSQGNHRTVEDCYVCCRPIEFLIESDGQKLHRVATFTDDESVL</sequence>
<dbReference type="AlphaFoldDB" id="A0A918S3K9"/>
<protein>
    <recommendedName>
        <fullName evidence="3">CPXCG motif-containing cysteine-rich protein</fullName>
    </recommendedName>
</protein>
<proteinExistence type="predicted"/>
<comment type="caution">
    <text evidence="1">The sequence shown here is derived from an EMBL/GenBank/DDBJ whole genome shotgun (WGS) entry which is preliminary data.</text>
</comment>
<reference evidence="1" key="1">
    <citation type="journal article" date="2014" name="Int. J. Syst. Evol. Microbiol.">
        <title>Complete genome sequence of Corynebacterium casei LMG S-19264T (=DSM 44701T), isolated from a smear-ripened cheese.</title>
        <authorList>
            <consortium name="US DOE Joint Genome Institute (JGI-PGF)"/>
            <person name="Walter F."/>
            <person name="Albersmeier A."/>
            <person name="Kalinowski J."/>
            <person name="Ruckert C."/>
        </authorList>
    </citation>
    <scope>NUCLEOTIDE SEQUENCE</scope>
    <source>
        <strain evidence="1">KCTC 12711</strain>
    </source>
</reference>
<dbReference type="EMBL" id="BMXA01000007">
    <property type="protein sequence ID" value="GHA19050.1"/>
    <property type="molecule type" value="Genomic_DNA"/>
</dbReference>
<evidence type="ECO:0000313" key="1">
    <source>
        <dbReference type="EMBL" id="GHA19050.1"/>
    </source>
</evidence>
<reference evidence="1" key="2">
    <citation type="submission" date="2020-09" db="EMBL/GenBank/DDBJ databases">
        <authorList>
            <person name="Sun Q."/>
            <person name="Kim S."/>
        </authorList>
    </citation>
    <scope>NUCLEOTIDE SEQUENCE</scope>
    <source>
        <strain evidence="1">KCTC 12711</strain>
    </source>
</reference>
<evidence type="ECO:0008006" key="3">
    <source>
        <dbReference type="Google" id="ProtNLM"/>
    </source>
</evidence>